<reference evidence="2 3" key="1">
    <citation type="journal article" date="2017" name="Nat. Microbiol.">
        <title>Natural product diversity associated with the nematode symbionts Photorhabdus and Xenorhabdus.</title>
        <authorList>
            <person name="Tobias N.J."/>
            <person name="Wolff H."/>
            <person name="Djahanschiri B."/>
            <person name="Grundmann F."/>
            <person name="Kronenwerth M."/>
            <person name="Shi Y.M."/>
            <person name="Simonyi S."/>
            <person name="Grun P."/>
            <person name="Shapiro-Ilan D."/>
            <person name="Pidot S.J."/>
            <person name="Stinear T.P."/>
            <person name="Ebersberger I."/>
            <person name="Bode H.B."/>
        </authorList>
    </citation>
    <scope>NUCLEOTIDE SEQUENCE [LARGE SCALE GENOMIC DNA]</scope>
    <source>
        <strain evidence="2 3">DSM 17904</strain>
    </source>
</reference>
<gene>
    <name evidence="2" type="ORF">Xsto_00417</name>
</gene>
<dbReference type="Proteomes" id="UP000222366">
    <property type="component" value="Unassembled WGS sequence"/>
</dbReference>
<sequence>MNTYPRRSPGSCVPKDPKEKEQYLDELVAAISNKTPHPAIMSAKERVLAERLFNINYKSSFNPPLPQHMQEQRDEEIRQGWREYWSKNSKEHDHYRGESPRRHNGGIWTGD</sequence>
<comment type="caution">
    <text evidence="2">The sequence shown here is derived from an EMBL/GenBank/DDBJ whole genome shotgun (WGS) entry which is preliminary data.</text>
</comment>
<keyword evidence="3" id="KW-1185">Reference proteome</keyword>
<feature type="compositionally biased region" description="Basic and acidic residues" evidence="1">
    <location>
        <begin position="88"/>
        <end position="101"/>
    </location>
</feature>
<accession>A0A2D0KVT0</accession>
<evidence type="ECO:0000313" key="3">
    <source>
        <dbReference type="Proteomes" id="UP000222366"/>
    </source>
</evidence>
<dbReference type="RefSeq" id="WP_099123941.1">
    <property type="nucleotide sequence ID" value="NZ_CAWNRH010000104.1"/>
</dbReference>
<protein>
    <submittedName>
        <fullName evidence="2">Uncharacterized protein</fullName>
    </submittedName>
</protein>
<organism evidence="2 3">
    <name type="scientific">Xenorhabdus stockiae</name>
    <dbReference type="NCBI Taxonomy" id="351614"/>
    <lineage>
        <taxon>Bacteria</taxon>
        <taxon>Pseudomonadati</taxon>
        <taxon>Pseudomonadota</taxon>
        <taxon>Gammaproteobacteria</taxon>
        <taxon>Enterobacterales</taxon>
        <taxon>Morganellaceae</taxon>
        <taxon>Xenorhabdus</taxon>
    </lineage>
</organism>
<name>A0A2D0KVT0_9GAMM</name>
<dbReference type="EMBL" id="NJAJ01000003">
    <property type="protein sequence ID" value="PHM67534.1"/>
    <property type="molecule type" value="Genomic_DNA"/>
</dbReference>
<evidence type="ECO:0000256" key="1">
    <source>
        <dbReference type="SAM" id="MobiDB-lite"/>
    </source>
</evidence>
<proteinExistence type="predicted"/>
<dbReference type="AlphaFoldDB" id="A0A2D0KVT0"/>
<evidence type="ECO:0000313" key="2">
    <source>
        <dbReference type="EMBL" id="PHM67534.1"/>
    </source>
</evidence>
<feature type="region of interest" description="Disordered" evidence="1">
    <location>
        <begin position="88"/>
        <end position="111"/>
    </location>
</feature>